<evidence type="ECO:0000256" key="1">
    <source>
        <dbReference type="ARBA" id="ARBA00004123"/>
    </source>
</evidence>
<dbReference type="GO" id="GO:0003677">
    <property type="term" value="F:DNA binding"/>
    <property type="evidence" value="ECO:0007669"/>
    <property type="project" value="UniProtKB-KW"/>
</dbReference>
<sequence length="445" mass="47896">MSNLIQFLACAACSSRKRLSGLIILIRVANPRDSSEYVRFPADTSTSSATSAAVLNNNAYYQIQQQEQPDYLLSAVAGGAMFSGYSKSVDTSAMVTALTHVVSGQRYGGERRFMPEQLSGGAVAPPFVAAGGGSGNIQSANSPTSAYSSSSSGSWPGQKRRRDQEDSVKQSPEQVPAVYRRFGESSSSVKAGLEAGTSFAMPSTVPAAAAKFPTTTATVAQPQAEITSTANEETGERTRKYRGVRQRPWGKWAAEIRDPHKATRVWLGTFETAEAAARAYDEAALRFRGNRAKLNFPENVRIPDPPQYHISQATQLAISSPPPPTVATSPRLTTPFFQTPPSHISNTIRDYWEYSQLLQNSHNFLGQHSATLLQQMFYASSLYSQSMSSSPSSQSSSSNPLVFSSGQTIHFGQQGNQIQTQGSSSSFSIPPSNTSSSYYPPSSSS</sequence>
<evidence type="ECO:0000256" key="5">
    <source>
        <dbReference type="ARBA" id="ARBA00023163"/>
    </source>
</evidence>
<dbReference type="Gene3D" id="3.30.730.10">
    <property type="entry name" value="AP2/ERF domain"/>
    <property type="match status" value="1"/>
</dbReference>
<proteinExistence type="predicted"/>
<keyword evidence="2" id="KW-0611">Plant defense</keyword>
<dbReference type="GO" id="GO:0003700">
    <property type="term" value="F:DNA-binding transcription factor activity"/>
    <property type="evidence" value="ECO:0007669"/>
    <property type="project" value="InterPro"/>
</dbReference>
<dbReference type="InterPro" id="IPR036955">
    <property type="entry name" value="AP2/ERF_dom_sf"/>
</dbReference>
<dbReference type="SUPFAM" id="SSF54171">
    <property type="entry name" value="DNA-binding domain"/>
    <property type="match status" value="1"/>
</dbReference>
<dbReference type="Proteomes" id="UP000834106">
    <property type="component" value="Chromosome 15"/>
</dbReference>
<evidence type="ECO:0000259" key="8">
    <source>
        <dbReference type="PROSITE" id="PS51032"/>
    </source>
</evidence>
<feature type="compositionally biased region" description="Low complexity" evidence="7">
    <location>
        <begin position="388"/>
        <end position="405"/>
    </location>
</feature>
<keyword evidence="4" id="KW-0238">DNA-binding</keyword>
<dbReference type="GO" id="GO:0009873">
    <property type="term" value="P:ethylene-activated signaling pathway"/>
    <property type="evidence" value="ECO:0007669"/>
    <property type="project" value="InterPro"/>
</dbReference>
<organism evidence="9 10">
    <name type="scientific">Fraxinus pennsylvanica</name>
    <dbReference type="NCBI Taxonomy" id="56036"/>
    <lineage>
        <taxon>Eukaryota</taxon>
        <taxon>Viridiplantae</taxon>
        <taxon>Streptophyta</taxon>
        <taxon>Embryophyta</taxon>
        <taxon>Tracheophyta</taxon>
        <taxon>Spermatophyta</taxon>
        <taxon>Magnoliopsida</taxon>
        <taxon>eudicotyledons</taxon>
        <taxon>Gunneridae</taxon>
        <taxon>Pentapetalae</taxon>
        <taxon>asterids</taxon>
        <taxon>lamiids</taxon>
        <taxon>Lamiales</taxon>
        <taxon>Oleaceae</taxon>
        <taxon>Oleeae</taxon>
        <taxon>Fraxinus</taxon>
    </lineage>
</organism>
<feature type="compositionally biased region" description="Low complexity" evidence="7">
    <location>
        <begin position="423"/>
        <end position="445"/>
    </location>
</feature>
<dbReference type="CDD" id="cd00018">
    <property type="entry name" value="AP2"/>
    <property type="match status" value="1"/>
</dbReference>
<dbReference type="InterPro" id="IPR044808">
    <property type="entry name" value="ERF_plant"/>
</dbReference>
<evidence type="ECO:0000256" key="3">
    <source>
        <dbReference type="ARBA" id="ARBA00023015"/>
    </source>
</evidence>
<evidence type="ECO:0000313" key="10">
    <source>
        <dbReference type="Proteomes" id="UP000834106"/>
    </source>
</evidence>
<feature type="region of interest" description="Disordered" evidence="7">
    <location>
        <begin position="134"/>
        <end position="181"/>
    </location>
</feature>
<protein>
    <recommendedName>
        <fullName evidence="8">AP2/ERF domain-containing protein</fullName>
    </recommendedName>
</protein>
<dbReference type="PROSITE" id="PS51032">
    <property type="entry name" value="AP2_ERF"/>
    <property type="match status" value="1"/>
</dbReference>
<evidence type="ECO:0000256" key="6">
    <source>
        <dbReference type="ARBA" id="ARBA00023242"/>
    </source>
</evidence>
<keyword evidence="5" id="KW-0804">Transcription</keyword>
<dbReference type="AlphaFoldDB" id="A0AAD1ZY79"/>
<dbReference type="SMART" id="SM00380">
    <property type="entry name" value="AP2"/>
    <property type="match status" value="1"/>
</dbReference>
<evidence type="ECO:0000256" key="2">
    <source>
        <dbReference type="ARBA" id="ARBA00022821"/>
    </source>
</evidence>
<dbReference type="PANTHER" id="PTHR31190:SF421">
    <property type="entry name" value="ETHYLENE-RESPONSIVE TRANSCRIPTION FACTOR ERF110"/>
    <property type="match status" value="1"/>
</dbReference>
<comment type="subcellular location">
    <subcellularLocation>
        <location evidence="1">Nucleus</location>
    </subcellularLocation>
</comment>
<dbReference type="PANTHER" id="PTHR31190">
    <property type="entry name" value="DNA-BINDING DOMAIN"/>
    <property type="match status" value="1"/>
</dbReference>
<dbReference type="PRINTS" id="PR00367">
    <property type="entry name" value="ETHRSPELEMNT"/>
</dbReference>
<keyword evidence="6" id="KW-0539">Nucleus</keyword>
<feature type="domain" description="AP2/ERF" evidence="8">
    <location>
        <begin position="240"/>
        <end position="297"/>
    </location>
</feature>
<feature type="region of interest" description="Disordered" evidence="7">
    <location>
        <begin position="388"/>
        <end position="445"/>
    </location>
</feature>
<keyword evidence="3" id="KW-0805">Transcription regulation</keyword>
<accession>A0AAD1ZY79</accession>
<feature type="compositionally biased region" description="Polar residues" evidence="7">
    <location>
        <begin position="406"/>
        <end position="422"/>
    </location>
</feature>
<reference evidence="9" key="1">
    <citation type="submission" date="2023-05" db="EMBL/GenBank/DDBJ databases">
        <authorList>
            <person name="Huff M."/>
        </authorList>
    </citation>
    <scope>NUCLEOTIDE SEQUENCE</scope>
</reference>
<name>A0AAD1ZY79_9LAMI</name>
<evidence type="ECO:0000313" key="9">
    <source>
        <dbReference type="EMBL" id="CAI9778010.1"/>
    </source>
</evidence>
<evidence type="ECO:0000256" key="4">
    <source>
        <dbReference type="ARBA" id="ARBA00023125"/>
    </source>
</evidence>
<dbReference type="Pfam" id="PF00847">
    <property type="entry name" value="AP2"/>
    <property type="match status" value="1"/>
</dbReference>
<gene>
    <name evidence="9" type="ORF">FPE_LOCUS25440</name>
</gene>
<keyword evidence="10" id="KW-1185">Reference proteome</keyword>
<dbReference type="GO" id="GO:0006952">
    <property type="term" value="P:defense response"/>
    <property type="evidence" value="ECO:0007669"/>
    <property type="project" value="UniProtKB-KW"/>
</dbReference>
<dbReference type="FunFam" id="3.30.730.10:FF:000001">
    <property type="entry name" value="Ethylene-responsive transcription factor 2"/>
    <property type="match status" value="1"/>
</dbReference>
<dbReference type="InterPro" id="IPR001471">
    <property type="entry name" value="AP2/ERF_dom"/>
</dbReference>
<evidence type="ECO:0000256" key="7">
    <source>
        <dbReference type="SAM" id="MobiDB-lite"/>
    </source>
</evidence>
<dbReference type="InterPro" id="IPR016177">
    <property type="entry name" value="DNA-bd_dom_sf"/>
</dbReference>
<dbReference type="GO" id="GO:0005634">
    <property type="term" value="C:nucleus"/>
    <property type="evidence" value="ECO:0007669"/>
    <property type="project" value="UniProtKB-SubCell"/>
</dbReference>
<feature type="compositionally biased region" description="Low complexity" evidence="7">
    <location>
        <begin position="139"/>
        <end position="154"/>
    </location>
</feature>
<dbReference type="EMBL" id="OU503050">
    <property type="protein sequence ID" value="CAI9778010.1"/>
    <property type="molecule type" value="Genomic_DNA"/>
</dbReference>